<dbReference type="STRING" id="683124.SAMN05444337_2703"/>
<dbReference type="OrthoDB" id="9791538at2"/>
<dbReference type="AlphaFoldDB" id="A0A1M6MFU2"/>
<dbReference type="EMBL" id="FQZH01000007">
    <property type="protein sequence ID" value="SHJ82342.1"/>
    <property type="molecule type" value="Genomic_DNA"/>
</dbReference>
<name>A0A1M6MFU2_9FLAO</name>
<dbReference type="Gene3D" id="3.30.300.20">
    <property type="match status" value="1"/>
</dbReference>
<dbReference type="PANTHER" id="PTHR39624">
    <property type="entry name" value="PROTEIN INVOLVED IN RIMO-MEDIATED BETA-METHYLTHIOLATION OF RIBOSOMAL PROTEIN S12 YCAO"/>
    <property type="match status" value="1"/>
</dbReference>
<sequence length="133" mass="14963">MEATVKAVIKQENYYTEISAGNHTIIADEPLDLGGKDKGFNPMELLASALSACTLATLKMYMDRKNWTAEKIIVEIHLDNIRETKTTNINRSISFKNHNLTDEQLKRLHQIAEACPVHKALTGEININTKIDL</sequence>
<organism evidence="1 2">
    <name type="scientific">Flavobacterium haoranii</name>
    <dbReference type="NCBI Taxonomy" id="683124"/>
    <lineage>
        <taxon>Bacteria</taxon>
        <taxon>Pseudomonadati</taxon>
        <taxon>Bacteroidota</taxon>
        <taxon>Flavobacteriia</taxon>
        <taxon>Flavobacteriales</taxon>
        <taxon>Flavobacteriaceae</taxon>
        <taxon>Flavobacterium</taxon>
    </lineage>
</organism>
<keyword evidence="2" id="KW-1185">Reference proteome</keyword>
<reference evidence="1 2" key="1">
    <citation type="submission" date="2016-11" db="EMBL/GenBank/DDBJ databases">
        <authorList>
            <person name="Jaros S."/>
            <person name="Januszkiewicz K."/>
            <person name="Wedrychowicz H."/>
        </authorList>
    </citation>
    <scope>NUCLEOTIDE SEQUENCE [LARGE SCALE GENOMIC DNA]</scope>
    <source>
        <strain evidence="1 2">DSM 22807</strain>
    </source>
</reference>
<dbReference type="InterPro" id="IPR015946">
    <property type="entry name" value="KH_dom-like_a/b"/>
</dbReference>
<dbReference type="InterPro" id="IPR036102">
    <property type="entry name" value="OsmC/Ohrsf"/>
</dbReference>
<dbReference type="RefSeq" id="WP_072785994.1">
    <property type="nucleotide sequence ID" value="NZ_CP045292.1"/>
</dbReference>
<dbReference type="InterPro" id="IPR003718">
    <property type="entry name" value="OsmC/Ohr_fam"/>
</dbReference>
<dbReference type="Pfam" id="PF02566">
    <property type="entry name" value="OsmC"/>
    <property type="match status" value="1"/>
</dbReference>
<dbReference type="SUPFAM" id="SSF82784">
    <property type="entry name" value="OsmC-like"/>
    <property type="match status" value="1"/>
</dbReference>
<evidence type="ECO:0000313" key="2">
    <source>
        <dbReference type="Proteomes" id="UP000184232"/>
    </source>
</evidence>
<protein>
    <submittedName>
        <fullName evidence="1">Putative redox protein</fullName>
    </submittedName>
</protein>
<accession>A0A1M6MFU2</accession>
<gene>
    <name evidence="1" type="ORF">SAMN05444337_2703</name>
</gene>
<evidence type="ECO:0000313" key="1">
    <source>
        <dbReference type="EMBL" id="SHJ82342.1"/>
    </source>
</evidence>
<proteinExistence type="predicted"/>
<dbReference type="PANTHER" id="PTHR39624:SF2">
    <property type="entry name" value="OSMC-LIKE PROTEIN"/>
    <property type="match status" value="1"/>
</dbReference>
<dbReference type="Proteomes" id="UP000184232">
    <property type="component" value="Unassembled WGS sequence"/>
</dbReference>